<protein>
    <submittedName>
        <fullName evidence="2">Uncharacterized protein</fullName>
    </submittedName>
</protein>
<proteinExistence type="predicted"/>
<sequence length="136" mass="14996">MQQAWNAGPCTQTLYAGGTVEEFTMQRPGLTISNSIAAFPKKEQYDADHAGGKTPLANNAATTNLYYPTNNILLIIPPTEKRKVPNKSILTTEFKKKKETLLSPPDELILHDLHYHTPHDKPTGGTTAVLPRPCSR</sequence>
<reference evidence="2" key="2">
    <citation type="journal article" date="2015" name="Data Brief">
        <title>Shoot transcriptome of the giant reed, Arundo donax.</title>
        <authorList>
            <person name="Barrero R.A."/>
            <person name="Guerrero F.D."/>
            <person name="Moolhuijzen P."/>
            <person name="Goolsby J.A."/>
            <person name="Tidwell J."/>
            <person name="Bellgard S.E."/>
            <person name="Bellgard M.I."/>
        </authorList>
    </citation>
    <scope>NUCLEOTIDE SEQUENCE</scope>
    <source>
        <tissue evidence="2">Shoot tissue taken approximately 20 cm above the soil surface</tissue>
    </source>
</reference>
<accession>A0A0A9FB68</accession>
<evidence type="ECO:0000256" key="1">
    <source>
        <dbReference type="SAM" id="MobiDB-lite"/>
    </source>
</evidence>
<dbReference type="AlphaFoldDB" id="A0A0A9FB68"/>
<organism evidence="2">
    <name type="scientific">Arundo donax</name>
    <name type="common">Giant reed</name>
    <name type="synonym">Donax arundinaceus</name>
    <dbReference type="NCBI Taxonomy" id="35708"/>
    <lineage>
        <taxon>Eukaryota</taxon>
        <taxon>Viridiplantae</taxon>
        <taxon>Streptophyta</taxon>
        <taxon>Embryophyta</taxon>
        <taxon>Tracheophyta</taxon>
        <taxon>Spermatophyta</taxon>
        <taxon>Magnoliopsida</taxon>
        <taxon>Liliopsida</taxon>
        <taxon>Poales</taxon>
        <taxon>Poaceae</taxon>
        <taxon>PACMAD clade</taxon>
        <taxon>Arundinoideae</taxon>
        <taxon>Arundineae</taxon>
        <taxon>Arundo</taxon>
    </lineage>
</organism>
<name>A0A0A9FB68_ARUDO</name>
<dbReference type="EMBL" id="GBRH01188334">
    <property type="protein sequence ID" value="JAE09562.1"/>
    <property type="molecule type" value="Transcribed_RNA"/>
</dbReference>
<reference evidence="2" key="1">
    <citation type="submission" date="2014-09" db="EMBL/GenBank/DDBJ databases">
        <authorList>
            <person name="Magalhaes I.L.F."/>
            <person name="Oliveira U."/>
            <person name="Santos F.R."/>
            <person name="Vidigal T.H.D.A."/>
            <person name="Brescovit A.D."/>
            <person name="Santos A.J."/>
        </authorList>
    </citation>
    <scope>NUCLEOTIDE SEQUENCE</scope>
    <source>
        <tissue evidence="2">Shoot tissue taken approximately 20 cm above the soil surface</tissue>
    </source>
</reference>
<evidence type="ECO:0000313" key="2">
    <source>
        <dbReference type="EMBL" id="JAE09562.1"/>
    </source>
</evidence>
<feature type="region of interest" description="Disordered" evidence="1">
    <location>
        <begin position="116"/>
        <end position="136"/>
    </location>
</feature>